<dbReference type="Proteomes" id="UP000275267">
    <property type="component" value="Unassembled WGS sequence"/>
</dbReference>
<keyword evidence="2 3" id="KW-0732">Signal</keyword>
<dbReference type="AlphaFoldDB" id="A0A3L6TD95"/>
<evidence type="ECO:0000256" key="3">
    <source>
        <dbReference type="SAM" id="SignalP"/>
    </source>
</evidence>
<dbReference type="OrthoDB" id="2014869at2759"/>
<sequence length="331" mass="34820">MGRHGARLLLLALFAASLSAASESINGGDGEQIYVVYLGHLPSSESDSASEAEGLSATVEAAHHELLNKVLDDGSYASDRILRSYKRSLNGFAARLTEQQANKLAANMLPYFFTQGSSVNIFPPVINATLEFPVNGSCDPDDLAGVSYKGKILVCPLEGGFRTQATGPALAGAAGAVLAGMAPDVALTMPLPALVVTEGQLDEIMAYVNSTSNPVGTIERTDTMVNPLAPIAASFSSPGPNQITPEILKVYIVYLGHLPSAGSSEPEGFSAAVEASHHAMLDQVLDDDSSASDRILHSYKRSLNGFAARLTELEAHKLSSTSPKKTQQAYE</sequence>
<feature type="domain" description="Inhibitor I9" evidence="4">
    <location>
        <begin position="250"/>
        <end position="320"/>
    </location>
</feature>
<dbReference type="EMBL" id="PQIB02000002">
    <property type="protein sequence ID" value="RLN35273.1"/>
    <property type="molecule type" value="Genomic_DNA"/>
</dbReference>
<dbReference type="InterPro" id="IPR037045">
    <property type="entry name" value="S8pro/Inhibitor_I9_sf"/>
</dbReference>
<evidence type="ECO:0000256" key="2">
    <source>
        <dbReference type="ARBA" id="ARBA00022729"/>
    </source>
</evidence>
<accession>A0A3L6TD95</accession>
<organism evidence="5 6">
    <name type="scientific">Panicum miliaceum</name>
    <name type="common">Proso millet</name>
    <name type="synonym">Broomcorn millet</name>
    <dbReference type="NCBI Taxonomy" id="4540"/>
    <lineage>
        <taxon>Eukaryota</taxon>
        <taxon>Viridiplantae</taxon>
        <taxon>Streptophyta</taxon>
        <taxon>Embryophyta</taxon>
        <taxon>Tracheophyta</taxon>
        <taxon>Spermatophyta</taxon>
        <taxon>Magnoliopsida</taxon>
        <taxon>Liliopsida</taxon>
        <taxon>Poales</taxon>
        <taxon>Poaceae</taxon>
        <taxon>PACMAD clade</taxon>
        <taxon>Panicoideae</taxon>
        <taxon>Panicodae</taxon>
        <taxon>Paniceae</taxon>
        <taxon>Panicinae</taxon>
        <taxon>Panicum</taxon>
        <taxon>Panicum sect. Panicum</taxon>
    </lineage>
</organism>
<dbReference type="InterPro" id="IPR010259">
    <property type="entry name" value="S8pro/Inhibitor_I9"/>
</dbReference>
<comment type="similarity">
    <text evidence="1">Belongs to the peptidase S8 family.</text>
</comment>
<protein>
    <recommendedName>
        <fullName evidence="4">Inhibitor I9 domain-containing protein</fullName>
    </recommendedName>
</protein>
<evidence type="ECO:0000259" key="4">
    <source>
        <dbReference type="Pfam" id="PF05922"/>
    </source>
</evidence>
<evidence type="ECO:0000313" key="5">
    <source>
        <dbReference type="EMBL" id="RLN35273.1"/>
    </source>
</evidence>
<dbReference type="InterPro" id="IPR045051">
    <property type="entry name" value="SBT"/>
</dbReference>
<reference evidence="6" key="1">
    <citation type="journal article" date="2019" name="Nat. Commun.">
        <title>The genome of broomcorn millet.</title>
        <authorList>
            <person name="Zou C."/>
            <person name="Miki D."/>
            <person name="Li D."/>
            <person name="Tang Q."/>
            <person name="Xiao L."/>
            <person name="Rajput S."/>
            <person name="Deng P."/>
            <person name="Jia W."/>
            <person name="Huang R."/>
            <person name="Zhang M."/>
            <person name="Sun Y."/>
            <person name="Hu J."/>
            <person name="Fu X."/>
            <person name="Schnable P.S."/>
            <person name="Li F."/>
            <person name="Zhang H."/>
            <person name="Feng B."/>
            <person name="Zhu X."/>
            <person name="Liu R."/>
            <person name="Schnable J.C."/>
            <person name="Zhu J.-K."/>
            <person name="Zhang H."/>
        </authorList>
    </citation>
    <scope>NUCLEOTIDE SEQUENCE [LARGE SCALE GENOMIC DNA]</scope>
</reference>
<gene>
    <name evidence="5" type="ORF">C2845_PM03G22340</name>
</gene>
<keyword evidence="6" id="KW-1185">Reference proteome</keyword>
<evidence type="ECO:0000256" key="1">
    <source>
        <dbReference type="ARBA" id="ARBA00011073"/>
    </source>
</evidence>
<feature type="domain" description="Inhibitor I9" evidence="4">
    <location>
        <begin position="34"/>
        <end position="106"/>
    </location>
</feature>
<dbReference type="Pfam" id="PF05922">
    <property type="entry name" value="Inhibitor_I9"/>
    <property type="match status" value="2"/>
</dbReference>
<dbReference type="PANTHER" id="PTHR10795">
    <property type="entry name" value="PROPROTEIN CONVERTASE SUBTILISIN/KEXIN"/>
    <property type="match status" value="1"/>
</dbReference>
<name>A0A3L6TD95_PANMI</name>
<comment type="caution">
    <text evidence="5">The sequence shown here is derived from an EMBL/GenBank/DDBJ whole genome shotgun (WGS) entry which is preliminary data.</text>
</comment>
<feature type="chain" id="PRO_5018307134" description="Inhibitor I9 domain-containing protein" evidence="3">
    <location>
        <begin position="21"/>
        <end position="331"/>
    </location>
</feature>
<feature type="signal peptide" evidence="3">
    <location>
        <begin position="1"/>
        <end position="20"/>
    </location>
</feature>
<proteinExistence type="inferred from homology"/>
<dbReference type="Gene3D" id="3.30.70.80">
    <property type="entry name" value="Peptidase S8 propeptide/proteinase inhibitor I9"/>
    <property type="match status" value="2"/>
</dbReference>
<evidence type="ECO:0000313" key="6">
    <source>
        <dbReference type="Proteomes" id="UP000275267"/>
    </source>
</evidence>
<dbReference type="STRING" id="4540.A0A3L6TD95"/>